<name>A0A9W8ATZ0_9FUNG</name>
<evidence type="ECO:0000259" key="6">
    <source>
        <dbReference type="Pfam" id="PF13193"/>
    </source>
</evidence>
<feature type="domain" description="AMP-binding enzyme C-terminal" evidence="6">
    <location>
        <begin position="492"/>
        <end position="577"/>
    </location>
</feature>
<dbReference type="EMBL" id="JANBPY010001155">
    <property type="protein sequence ID" value="KAJ1961343.1"/>
    <property type="molecule type" value="Genomic_DNA"/>
</dbReference>
<dbReference type="InterPro" id="IPR020845">
    <property type="entry name" value="AMP-binding_CS"/>
</dbReference>
<protein>
    <submittedName>
        <fullName evidence="7">Uncharacterized protein</fullName>
    </submittedName>
</protein>
<dbReference type="FunFam" id="3.30.300.30:FF:000007">
    <property type="entry name" value="4-coumarate--CoA ligase 2"/>
    <property type="match status" value="1"/>
</dbReference>
<evidence type="ECO:0000256" key="1">
    <source>
        <dbReference type="ARBA" id="ARBA00006432"/>
    </source>
</evidence>
<dbReference type="InterPro" id="IPR025110">
    <property type="entry name" value="AMP-bd_C"/>
</dbReference>
<dbReference type="Pfam" id="PF13193">
    <property type="entry name" value="AMP-binding_C"/>
    <property type="match status" value="1"/>
</dbReference>
<dbReference type="SUPFAM" id="SSF56801">
    <property type="entry name" value="Acetyl-CoA synthetase-like"/>
    <property type="match status" value="1"/>
</dbReference>
<proteinExistence type="inferred from homology"/>
<evidence type="ECO:0000256" key="2">
    <source>
        <dbReference type="ARBA" id="ARBA00022598"/>
    </source>
</evidence>
<dbReference type="CDD" id="cd05911">
    <property type="entry name" value="Firefly_Luc_like"/>
    <property type="match status" value="1"/>
</dbReference>
<comment type="similarity">
    <text evidence="1">Belongs to the ATP-dependent AMP-binding enzyme family.</text>
</comment>
<dbReference type="PANTHER" id="PTHR24096:SF149">
    <property type="entry name" value="AMP-BINDING DOMAIN-CONTAINING PROTEIN-RELATED"/>
    <property type="match status" value="1"/>
</dbReference>
<dbReference type="AlphaFoldDB" id="A0A9W8ATZ0"/>
<organism evidence="7 8">
    <name type="scientific">Dispira parvispora</name>
    <dbReference type="NCBI Taxonomy" id="1520584"/>
    <lineage>
        <taxon>Eukaryota</taxon>
        <taxon>Fungi</taxon>
        <taxon>Fungi incertae sedis</taxon>
        <taxon>Zoopagomycota</taxon>
        <taxon>Kickxellomycotina</taxon>
        <taxon>Dimargaritomycetes</taxon>
        <taxon>Dimargaritales</taxon>
        <taxon>Dimargaritaceae</taxon>
        <taxon>Dispira</taxon>
    </lineage>
</organism>
<evidence type="ECO:0000313" key="8">
    <source>
        <dbReference type="Proteomes" id="UP001150925"/>
    </source>
</evidence>
<dbReference type="GO" id="GO:0016405">
    <property type="term" value="F:CoA-ligase activity"/>
    <property type="evidence" value="ECO:0007669"/>
    <property type="project" value="TreeGrafter"/>
</dbReference>
<dbReference type="Gene3D" id="3.40.50.12780">
    <property type="entry name" value="N-terminal domain of ligase-like"/>
    <property type="match status" value="1"/>
</dbReference>
<dbReference type="InterPro" id="IPR045851">
    <property type="entry name" value="AMP-bd_C_sf"/>
</dbReference>
<evidence type="ECO:0000256" key="3">
    <source>
        <dbReference type="ARBA" id="ARBA00022741"/>
    </source>
</evidence>
<reference evidence="7" key="1">
    <citation type="submission" date="2022-07" db="EMBL/GenBank/DDBJ databases">
        <title>Phylogenomic reconstructions and comparative analyses of Kickxellomycotina fungi.</title>
        <authorList>
            <person name="Reynolds N.K."/>
            <person name="Stajich J.E."/>
            <person name="Barry K."/>
            <person name="Grigoriev I.V."/>
            <person name="Crous P."/>
            <person name="Smith M.E."/>
        </authorList>
    </citation>
    <scope>NUCLEOTIDE SEQUENCE</scope>
    <source>
        <strain evidence="7">RSA 1196</strain>
    </source>
</reference>
<sequence>MNLVSPLLFRRTHVEMRLTRFRTIPALCMSTRVFRSQHPNVTVPSLDVVSYVLQSAQGNKYWQDPNRPVYIDAETGTSVTIRQFQQLVPQLAAGWQRHAKLQPGDVVAVISPNDIYYGPVLFGVLAAGGTVSPINPGYTVPEIVYQLRNSGARYVVIDPLMWSTVQPALKEVGIDEDKVFTFPTSSSLSQKSSITPAVVPPSGSIQDILSLKHSGPWDSPRWSSNQLQEALAYLCFSSGTSGRSKGVMTSHSNMVANLVQINAFRQAEGISHYGQRLVGVLPFYHIYGLSLLVHSPLVQGYSVIVHRKFQMEKFLASIQKYRINYAYLVPPIMLRLAKDPLVDDYDLSSLRGVASGAAPLSSTLIEEIKTRHQVTISQAYGLTESSPIVHMSPRADYSEDSVGTLMPSMEVKLLDEKDQPLGYNQPGEMCIKGPNVMKGYINNPEATQAAFTPDGFFRTGDVAYVNERGEFFIADRLKELIKYKGFQVAPAELEAVVVSHPQVADVVVLGVYRPEQATEVPKAYVVLRDPQLMTDPVQAPKIAADIVDFVTQKVANHKKLRGGVEFIQEVPKSSSGKILRKKFRAHLNHKQQANATPVESPKLVAAM</sequence>
<evidence type="ECO:0000256" key="4">
    <source>
        <dbReference type="ARBA" id="ARBA00022840"/>
    </source>
</evidence>
<dbReference type="GO" id="GO:0005524">
    <property type="term" value="F:ATP binding"/>
    <property type="evidence" value="ECO:0007669"/>
    <property type="project" value="UniProtKB-KW"/>
</dbReference>
<feature type="domain" description="AMP-dependent synthetase/ligase" evidence="5">
    <location>
        <begin position="63"/>
        <end position="440"/>
    </location>
</feature>
<keyword evidence="2" id="KW-0436">Ligase</keyword>
<comment type="caution">
    <text evidence="7">The sequence shown here is derived from an EMBL/GenBank/DDBJ whole genome shotgun (WGS) entry which is preliminary data.</text>
</comment>
<dbReference type="PROSITE" id="PS00455">
    <property type="entry name" value="AMP_BINDING"/>
    <property type="match status" value="1"/>
</dbReference>
<keyword evidence="4" id="KW-0067">ATP-binding</keyword>
<dbReference type="FunFam" id="3.40.50.12780:FF:000003">
    <property type="entry name" value="Long-chain-fatty-acid--CoA ligase FadD"/>
    <property type="match status" value="1"/>
</dbReference>
<gene>
    <name evidence="7" type="ORF">IWQ62_003900</name>
</gene>
<dbReference type="Gene3D" id="3.30.300.30">
    <property type="match status" value="1"/>
</dbReference>
<keyword evidence="8" id="KW-1185">Reference proteome</keyword>
<evidence type="ECO:0000259" key="5">
    <source>
        <dbReference type="Pfam" id="PF00501"/>
    </source>
</evidence>
<accession>A0A9W8ATZ0</accession>
<evidence type="ECO:0000313" key="7">
    <source>
        <dbReference type="EMBL" id="KAJ1961343.1"/>
    </source>
</evidence>
<dbReference type="PANTHER" id="PTHR24096">
    <property type="entry name" value="LONG-CHAIN-FATTY-ACID--COA LIGASE"/>
    <property type="match status" value="1"/>
</dbReference>
<keyword evidence="3" id="KW-0547">Nucleotide-binding</keyword>
<dbReference type="Pfam" id="PF00501">
    <property type="entry name" value="AMP-binding"/>
    <property type="match status" value="1"/>
</dbReference>
<dbReference type="OrthoDB" id="1898221at2759"/>
<dbReference type="Proteomes" id="UP001150925">
    <property type="component" value="Unassembled WGS sequence"/>
</dbReference>
<dbReference type="InterPro" id="IPR042099">
    <property type="entry name" value="ANL_N_sf"/>
</dbReference>
<dbReference type="InterPro" id="IPR000873">
    <property type="entry name" value="AMP-dep_synth/lig_dom"/>
</dbReference>